<evidence type="ECO:0000256" key="5">
    <source>
        <dbReference type="PROSITE-ProRule" id="PRU00043"/>
    </source>
</evidence>
<dbReference type="GO" id="GO:0016339">
    <property type="term" value="P:calcium-dependent cell-cell adhesion via plasma membrane cell adhesion molecules"/>
    <property type="evidence" value="ECO:0007669"/>
    <property type="project" value="TreeGrafter"/>
</dbReference>
<organism evidence="7 8">
    <name type="scientific">Cervus elaphus hippelaphus</name>
    <name type="common">European red deer</name>
    <dbReference type="NCBI Taxonomy" id="46360"/>
    <lineage>
        <taxon>Eukaryota</taxon>
        <taxon>Metazoa</taxon>
        <taxon>Chordata</taxon>
        <taxon>Craniata</taxon>
        <taxon>Vertebrata</taxon>
        <taxon>Euteleostomi</taxon>
        <taxon>Mammalia</taxon>
        <taxon>Eutheria</taxon>
        <taxon>Laurasiatheria</taxon>
        <taxon>Artiodactyla</taxon>
        <taxon>Ruminantia</taxon>
        <taxon>Pecora</taxon>
        <taxon>Cervidae</taxon>
        <taxon>Cervinae</taxon>
        <taxon>Cervus</taxon>
    </lineage>
</organism>
<keyword evidence="4" id="KW-0472">Membrane</keyword>
<dbReference type="SMART" id="SM00112">
    <property type="entry name" value="CA"/>
    <property type="match status" value="1"/>
</dbReference>
<dbReference type="Proteomes" id="UP000242450">
    <property type="component" value="Chromosome 25"/>
</dbReference>
<dbReference type="FunFam" id="2.60.40.60:FF:000435">
    <property type="entry name" value="Cadherin 9"/>
    <property type="match status" value="1"/>
</dbReference>
<dbReference type="PROSITE" id="PS00232">
    <property type="entry name" value="CADHERIN_1"/>
    <property type="match status" value="1"/>
</dbReference>
<dbReference type="InterPro" id="IPR039808">
    <property type="entry name" value="Cadherin"/>
</dbReference>
<dbReference type="AlphaFoldDB" id="A0A212C7Z4"/>
<evidence type="ECO:0000313" key="7">
    <source>
        <dbReference type="EMBL" id="OWK02098.1"/>
    </source>
</evidence>
<dbReference type="CDD" id="cd11304">
    <property type="entry name" value="Cadherin_repeat"/>
    <property type="match status" value="2"/>
</dbReference>
<dbReference type="GO" id="GO:0000902">
    <property type="term" value="P:cell morphogenesis"/>
    <property type="evidence" value="ECO:0007669"/>
    <property type="project" value="TreeGrafter"/>
</dbReference>
<evidence type="ECO:0000256" key="4">
    <source>
        <dbReference type="ARBA" id="ARBA00023136"/>
    </source>
</evidence>
<dbReference type="PROSITE" id="PS50268">
    <property type="entry name" value="CADHERIN_2"/>
    <property type="match status" value="2"/>
</dbReference>
<feature type="non-terminal residue" evidence="7">
    <location>
        <position position="138"/>
    </location>
</feature>
<comment type="subcellular location">
    <subcellularLocation>
        <location evidence="1">Membrane</location>
    </subcellularLocation>
</comment>
<gene>
    <name evidence="7" type="ORF">Celaphus_00018094</name>
</gene>
<dbReference type="InterPro" id="IPR002126">
    <property type="entry name" value="Cadherin-like_dom"/>
</dbReference>
<name>A0A212C7Z4_CEREH</name>
<feature type="domain" description="Cadherin" evidence="6">
    <location>
        <begin position="3"/>
        <end position="83"/>
    </location>
</feature>
<dbReference type="PANTHER" id="PTHR24027:SF290">
    <property type="entry name" value="CADHERIN-10"/>
    <property type="match status" value="1"/>
</dbReference>
<dbReference type="GO" id="GO:0007156">
    <property type="term" value="P:homophilic cell adhesion via plasma membrane adhesion molecules"/>
    <property type="evidence" value="ECO:0007669"/>
    <property type="project" value="InterPro"/>
</dbReference>
<evidence type="ECO:0000259" key="6">
    <source>
        <dbReference type="PROSITE" id="PS50268"/>
    </source>
</evidence>
<keyword evidence="3 5" id="KW-0106">Calcium</keyword>
<dbReference type="GO" id="GO:0044331">
    <property type="term" value="P:cell-cell adhesion mediated by cadherin"/>
    <property type="evidence" value="ECO:0007669"/>
    <property type="project" value="TreeGrafter"/>
</dbReference>
<dbReference type="OrthoDB" id="9643839at2759"/>
<dbReference type="GO" id="GO:0008013">
    <property type="term" value="F:beta-catenin binding"/>
    <property type="evidence" value="ECO:0007669"/>
    <property type="project" value="TreeGrafter"/>
</dbReference>
<sequence length="138" mass="15335">LHSDQDKGDGSLKYILSGDGAGTLFIIDEKTGDIHATRRIDREEKAFYTLRAQAINRRTLRPVEPESEFVIKIHDINDNEPTFPEEIYTASVPEMSVVGTSVVQVTATDADDPSYGNSARVIYSILQGQPYFSVEPET</sequence>
<dbReference type="GO" id="GO:0005509">
    <property type="term" value="F:calcium ion binding"/>
    <property type="evidence" value="ECO:0007669"/>
    <property type="project" value="UniProtKB-UniRule"/>
</dbReference>
<evidence type="ECO:0000313" key="8">
    <source>
        <dbReference type="Proteomes" id="UP000242450"/>
    </source>
</evidence>
<dbReference type="SUPFAM" id="SSF49313">
    <property type="entry name" value="Cadherin-like"/>
    <property type="match status" value="2"/>
</dbReference>
<reference evidence="7 8" key="1">
    <citation type="journal article" date="2018" name="Mol. Genet. Genomics">
        <title>The red deer Cervus elaphus genome CerEla1.0: sequencing, annotating, genes, and chromosomes.</title>
        <authorList>
            <person name="Bana N.A."/>
            <person name="Nyiri A."/>
            <person name="Nagy J."/>
            <person name="Frank K."/>
            <person name="Nagy T."/>
            <person name="Steger V."/>
            <person name="Schiller M."/>
            <person name="Lakatos P."/>
            <person name="Sugar L."/>
            <person name="Horn P."/>
            <person name="Barta E."/>
            <person name="Orosz L."/>
        </authorList>
    </citation>
    <scope>NUCLEOTIDE SEQUENCE [LARGE SCALE GENOMIC DNA]</scope>
    <source>
        <strain evidence="7">Hungarian</strain>
    </source>
</reference>
<dbReference type="Pfam" id="PF00028">
    <property type="entry name" value="Cadherin"/>
    <property type="match status" value="2"/>
</dbReference>
<protein>
    <recommendedName>
        <fullName evidence="6">Cadherin domain-containing protein</fullName>
    </recommendedName>
</protein>
<keyword evidence="2" id="KW-0677">Repeat</keyword>
<evidence type="ECO:0000256" key="1">
    <source>
        <dbReference type="ARBA" id="ARBA00004370"/>
    </source>
</evidence>
<dbReference type="GO" id="GO:0016342">
    <property type="term" value="C:catenin complex"/>
    <property type="evidence" value="ECO:0007669"/>
    <property type="project" value="TreeGrafter"/>
</dbReference>
<dbReference type="GO" id="GO:0007043">
    <property type="term" value="P:cell-cell junction assembly"/>
    <property type="evidence" value="ECO:0007669"/>
    <property type="project" value="TreeGrafter"/>
</dbReference>
<feature type="domain" description="Cadherin" evidence="6">
    <location>
        <begin position="84"/>
        <end position="138"/>
    </location>
</feature>
<dbReference type="GO" id="GO:0045296">
    <property type="term" value="F:cadherin binding"/>
    <property type="evidence" value="ECO:0007669"/>
    <property type="project" value="TreeGrafter"/>
</dbReference>
<dbReference type="InterPro" id="IPR020894">
    <property type="entry name" value="Cadherin_CS"/>
</dbReference>
<evidence type="ECO:0000256" key="2">
    <source>
        <dbReference type="ARBA" id="ARBA00022737"/>
    </source>
</evidence>
<dbReference type="GO" id="GO:0016477">
    <property type="term" value="P:cell migration"/>
    <property type="evidence" value="ECO:0007669"/>
    <property type="project" value="TreeGrafter"/>
</dbReference>
<comment type="caution">
    <text evidence="7">The sequence shown here is derived from an EMBL/GenBank/DDBJ whole genome shotgun (WGS) entry which is preliminary data.</text>
</comment>
<dbReference type="Gene3D" id="2.60.40.60">
    <property type="entry name" value="Cadherins"/>
    <property type="match status" value="2"/>
</dbReference>
<accession>A0A212C7Z4</accession>
<dbReference type="GO" id="GO:0034332">
    <property type="term" value="P:adherens junction organization"/>
    <property type="evidence" value="ECO:0007669"/>
    <property type="project" value="TreeGrafter"/>
</dbReference>
<keyword evidence="8" id="KW-1185">Reference proteome</keyword>
<dbReference type="EMBL" id="MKHE01000025">
    <property type="protein sequence ID" value="OWK02098.1"/>
    <property type="molecule type" value="Genomic_DNA"/>
</dbReference>
<evidence type="ECO:0000256" key="3">
    <source>
        <dbReference type="ARBA" id="ARBA00022837"/>
    </source>
</evidence>
<proteinExistence type="predicted"/>
<dbReference type="PANTHER" id="PTHR24027">
    <property type="entry name" value="CADHERIN-23"/>
    <property type="match status" value="1"/>
</dbReference>
<feature type="non-terminal residue" evidence="7">
    <location>
        <position position="1"/>
    </location>
</feature>
<dbReference type="PRINTS" id="PR00205">
    <property type="entry name" value="CADHERIN"/>
</dbReference>
<dbReference type="GO" id="GO:0005912">
    <property type="term" value="C:adherens junction"/>
    <property type="evidence" value="ECO:0007669"/>
    <property type="project" value="TreeGrafter"/>
</dbReference>
<dbReference type="InterPro" id="IPR015919">
    <property type="entry name" value="Cadherin-like_sf"/>
</dbReference>
<dbReference type="GO" id="GO:0099560">
    <property type="term" value="P:synaptic membrane adhesion"/>
    <property type="evidence" value="ECO:0007669"/>
    <property type="project" value="TreeGrafter"/>
</dbReference>